<evidence type="ECO:0000313" key="2">
    <source>
        <dbReference type="Ensembl" id="ENSRBIP00000031941.1"/>
    </source>
</evidence>
<sequence>MELPQSQFSWKQCKAELPGRRHNASYCLCHFPSSLPSFLRLLRSHCPVQKLFADAQPCHCFQTSQADWGGEARPRESRKRPSLQHRPPAAGIAGGQLVPALLDMSRIGSEAGVAPGGGSRGPRFLEEDRVWIIQ</sequence>
<organism evidence="2 3">
    <name type="scientific">Rhinopithecus bieti</name>
    <name type="common">Black snub-nosed monkey</name>
    <name type="synonym">Pygathrix bieti</name>
    <dbReference type="NCBI Taxonomy" id="61621"/>
    <lineage>
        <taxon>Eukaryota</taxon>
        <taxon>Metazoa</taxon>
        <taxon>Chordata</taxon>
        <taxon>Craniata</taxon>
        <taxon>Vertebrata</taxon>
        <taxon>Euteleostomi</taxon>
        <taxon>Mammalia</taxon>
        <taxon>Eutheria</taxon>
        <taxon>Euarchontoglires</taxon>
        <taxon>Primates</taxon>
        <taxon>Haplorrhini</taxon>
        <taxon>Catarrhini</taxon>
        <taxon>Cercopithecidae</taxon>
        <taxon>Colobinae</taxon>
        <taxon>Rhinopithecus</taxon>
    </lineage>
</organism>
<protein>
    <submittedName>
        <fullName evidence="2">Uncharacterized protein</fullName>
    </submittedName>
</protein>
<name>A0A2K6M842_RHIBE</name>
<reference evidence="2 3" key="1">
    <citation type="submission" date="2016-06" db="EMBL/GenBank/DDBJ databases">
        <title>Genome of Rhinopithecus bieti.</title>
        <authorList>
            <person name="Wu"/>
            <person name="C.-I. and Zhang"/>
            <person name="Y."/>
        </authorList>
    </citation>
    <scope>NUCLEOTIDE SEQUENCE</scope>
</reference>
<keyword evidence="3" id="KW-1185">Reference proteome</keyword>
<proteinExistence type="predicted"/>
<reference evidence="2" key="3">
    <citation type="submission" date="2025-09" db="UniProtKB">
        <authorList>
            <consortium name="Ensembl"/>
        </authorList>
    </citation>
    <scope>IDENTIFICATION</scope>
</reference>
<dbReference type="OMA" id="NASYCLC"/>
<reference evidence="2" key="2">
    <citation type="submission" date="2025-08" db="UniProtKB">
        <authorList>
            <consortium name="Ensembl"/>
        </authorList>
    </citation>
    <scope>IDENTIFICATION</scope>
</reference>
<dbReference type="GeneTree" id="ENSGT00910000147756"/>
<evidence type="ECO:0000256" key="1">
    <source>
        <dbReference type="SAM" id="MobiDB-lite"/>
    </source>
</evidence>
<dbReference type="Proteomes" id="UP000233180">
    <property type="component" value="Unassembled WGS sequence"/>
</dbReference>
<dbReference type="AlphaFoldDB" id="A0A2K6M842"/>
<feature type="region of interest" description="Disordered" evidence="1">
    <location>
        <begin position="67"/>
        <end position="94"/>
    </location>
</feature>
<evidence type="ECO:0000313" key="3">
    <source>
        <dbReference type="Proteomes" id="UP000233180"/>
    </source>
</evidence>
<dbReference type="Ensembl" id="ENSRBIT00000055910.1">
    <property type="protein sequence ID" value="ENSRBIP00000031941.1"/>
    <property type="gene ID" value="ENSRBIG00000039777.1"/>
</dbReference>
<accession>A0A2K6M842</accession>